<feature type="domain" description="Outer membrane protein beta-barrel" evidence="1">
    <location>
        <begin position="24"/>
        <end position="162"/>
    </location>
</feature>
<sequence length="188" mass="21185">MRKIIPISLLILLPIISYSQKKMGVLIGLNNSSISEGVLGQVSITDKMGFHLGGFYEFDLNEKIKFRPKLVYSQQGNRDGGSSSIEHIDYKSNYFNIPLNFKFYESTYILAGPQIGILVSEEKYTPFIEGETFDLGINLGIGQKIKDFFLELNLYQGLTKAIDKPNYDGELVKGTNTLIQVSIGYYIF</sequence>
<reference evidence="3" key="1">
    <citation type="journal article" date="2019" name="Int. J. Syst. Evol. Microbiol.">
        <title>The Global Catalogue of Microorganisms (GCM) 10K type strain sequencing project: providing services to taxonomists for standard genome sequencing and annotation.</title>
        <authorList>
            <consortium name="The Broad Institute Genomics Platform"/>
            <consortium name="The Broad Institute Genome Sequencing Center for Infectious Disease"/>
            <person name="Wu L."/>
            <person name="Ma J."/>
        </authorList>
    </citation>
    <scope>NUCLEOTIDE SEQUENCE [LARGE SCALE GENOMIC DNA]</scope>
    <source>
        <strain evidence="3">CECT 9128</strain>
    </source>
</reference>
<evidence type="ECO:0000259" key="1">
    <source>
        <dbReference type="Pfam" id="PF13568"/>
    </source>
</evidence>
<dbReference type="Pfam" id="PF13568">
    <property type="entry name" value="OMP_b-brl_2"/>
    <property type="match status" value="1"/>
</dbReference>
<protein>
    <submittedName>
        <fullName evidence="2">Outer membrane beta-barrel protein</fullName>
    </submittedName>
</protein>
<organism evidence="2 3">
    <name type="scientific">Zunongwangia endophytica</name>
    <dbReference type="NCBI Taxonomy" id="1808945"/>
    <lineage>
        <taxon>Bacteria</taxon>
        <taxon>Pseudomonadati</taxon>
        <taxon>Bacteroidota</taxon>
        <taxon>Flavobacteriia</taxon>
        <taxon>Flavobacteriales</taxon>
        <taxon>Flavobacteriaceae</taxon>
        <taxon>Zunongwangia</taxon>
    </lineage>
</organism>
<dbReference type="Proteomes" id="UP001595793">
    <property type="component" value="Unassembled WGS sequence"/>
</dbReference>
<name>A0ABV8HFG5_9FLAO</name>
<dbReference type="EMBL" id="JBHSAS010000034">
    <property type="protein sequence ID" value="MFC4029619.1"/>
    <property type="molecule type" value="Genomic_DNA"/>
</dbReference>
<keyword evidence="3" id="KW-1185">Reference proteome</keyword>
<evidence type="ECO:0000313" key="2">
    <source>
        <dbReference type="EMBL" id="MFC4029619.1"/>
    </source>
</evidence>
<gene>
    <name evidence="2" type="ORF">ACFOS1_19535</name>
</gene>
<dbReference type="RefSeq" id="WP_290232182.1">
    <property type="nucleotide sequence ID" value="NZ_JAUFPZ010000002.1"/>
</dbReference>
<dbReference type="InterPro" id="IPR025665">
    <property type="entry name" value="Beta-barrel_OMP_2"/>
</dbReference>
<evidence type="ECO:0000313" key="3">
    <source>
        <dbReference type="Proteomes" id="UP001595793"/>
    </source>
</evidence>
<comment type="caution">
    <text evidence="2">The sequence shown here is derived from an EMBL/GenBank/DDBJ whole genome shotgun (WGS) entry which is preliminary data.</text>
</comment>
<accession>A0ABV8HFG5</accession>
<proteinExistence type="predicted"/>